<dbReference type="EMBL" id="REGN01000032">
    <property type="protein sequence ID" value="RNA45076.1"/>
    <property type="molecule type" value="Genomic_DNA"/>
</dbReference>
<dbReference type="Proteomes" id="UP000276133">
    <property type="component" value="Unassembled WGS sequence"/>
</dbReference>
<organism evidence="1 2">
    <name type="scientific">Brachionus plicatilis</name>
    <name type="common">Marine rotifer</name>
    <name type="synonym">Brachionus muelleri</name>
    <dbReference type="NCBI Taxonomy" id="10195"/>
    <lineage>
        <taxon>Eukaryota</taxon>
        <taxon>Metazoa</taxon>
        <taxon>Spiralia</taxon>
        <taxon>Gnathifera</taxon>
        <taxon>Rotifera</taxon>
        <taxon>Eurotatoria</taxon>
        <taxon>Monogononta</taxon>
        <taxon>Pseudotrocha</taxon>
        <taxon>Ploima</taxon>
        <taxon>Brachionidae</taxon>
        <taxon>Brachionus</taxon>
    </lineage>
</organism>
<comment type="caution">
    <text evidence="1">The sequence shown here is derived from an EMBL/GenBank/DDBJ whole genome shotgun (WGS) entry which is preliminary data.</text>
</comment>
<evidence type="ECO:0000313" key="2">
    <source>
        <dbReference type="Proteomes" id="UP000276133"/>
    </source>
</evidence>
<protein>
    <submittedName>
        <fullName evidence="1">Uncharacterized protein</fullName>
    </submittedName>
</protein>
<dbReference type="AlphaFoldDB" id="A0A3M7TAG5"/>
<accession>A0A3M7TAG5</accession>
<proteinExistence type="predicted"/>
<keyword evidence="2" id="KW-1185">Reference proteome</keyword>
<reference evidence="1 2" key="1">
    <citation type="journal article" date="2018" name="Sci. Rep.">
        <title>Genomic signatures of local adaptation to the degree of environmental predictability in rotifers.</title>
        <authorList>
            <person name="Franch-Gras L."/>
            <person name="Hahn C."/>
            <person name="Garcia-Roger E.M."/>
            <person name="Carmona M.J."/>
            <person name="Serra M."/>
            <person name="Gomez A."/>
        </authorList>
    </citation>
    <scope>NUCLEOTIDE SEQUENCE [LARGE SCALE GENOMIC DNA]</scope>
    <source>
        <strain evidence="1">HYR1</strain>
    </source>
</reference>
<gene>
    <name evidence="1" type="ORF">BpHYR1_025234</name>
</gene>
<name>A0A3M7TAG5_BRAPC</name>
<sequence length="205" mass="24262">MYVMMSHKCNDYQCTQDPDQIYIPNLCHNNTYNLCHCKPCLLDTFQCSSMFLILPREAHIYLLKNILFPGRHNKFNVTCFISTKLTLNKKHQKGSNDSILHILHPKHLKVYLIFCKICFKKKYNSFQKYLPQYTLYHSNIFHCQLCDYSRIPIVEKVVDMNNFELTSDQYCIPNLMSNDLSSKSIDNYLTNKTMCDPESCKHIDY</sequence>
<evidence type="ECO:0000313" key="1">
    <source>
        <dbReference type="EMBL" id="RNA45076.1"/>
    </source>
</evidence>